<dbReference type="SUPFAM" id="SSF81321">
    <property type="entry name" value="Family A G protein-coupled receptor-like"/>
    <property type="match status" value="1"/>
</dbReference>
<evidence type="ECO:0000256" key="5">
    <source>
        <dbReference type="ARBA" id="ARBA00023136"/>
    </source>
</evidence>
<dbReference type="Gene3D" id="1.20.1070.10">
    <property type="entry name" value="Rhodopsin 7-helix transmembrane proteins"/>
    <property type="match status" value="1"/>
</dbReference>
<dbReference type="PROSITE" id="PS50262">
    <property type="entry name" value="G_PROTEIN_RECEP_F1_2"/>
    <property type="match status" value="1"/>
</dbReference>
<sequence length="348" mass="40315">MLLISLPQLSQCYHHFSFLGINSLNSDVVPGSTSVSNLFLISGLGDHSRSADSTIKKEQSRNPMVLVALAVCDTLVILTSLWLELDIDYNLLKAYNGLPIYDDFNIGFFHNYYFQWSSIFSDVIYKMAATASLYLTVIITLERYICICHPFWFEEWCTYSRICKAVAATIVLSIAYHMSKFWDTQVLEQFYIHDGKIDTFYVPYSSKMYDYYSVRSYIYTWMFITVDYILPLTCIVVLNTITFIKLRIMTRNRREISNEQRNEDKLTAMILYVVLEFMVCTSASGFMRNNFWVTVLHDKKGTGFGYWMGFRKVGSHWISIGPSSLSKRLRVGHFLIVRAKCISYLEAG</sequence>
<feature type="transmembrane region" description="Helical" evidence="6">
    <location>
        <begin position="123"/>
        <end position="141"/>
    </location>
</feature>
<organism evidence="8 9">
    <name type="scientific">Apolygus lucorum</name>
    <name type="common">Small green plant bug</name>
    <name type="synonym">Lygocoris lucorum</name>
    <dbReference type="NCBI Taxonomy" id="248454"/>
    <lineage>
        <taxon>Eukaryota</taxon>
        <taxon>Metazoa</taxon>
        <taxon>Ecdysozoa</taxon>
        <taxon>Arthropoda</taxon>
        <taxon>Hexapoda</taxon>
        <taxon>Insecta</taxon>
        <taxon>Pterygota</taxon>
        <taxon>Neoptera</taxon>
        <taxon>Paraneoptera</taxon>
        <taxon>Hemiptera</taxon>
        <taxon>Heteroptera</taxon>
        <taxon>Panheteroptera</taxon>
        <taxon>Cimicomorpha</taxon>
        <taxon>Miridae</taxon>
        <taxon>Mirini</taxon>
        <taxon>Apolygus</taxon>
    </lineage>
</organism>
<evidence type="ECO:0000256" key="3">
    <source>
        <dbReference type="ARBA" id="ARBA00022692"/>
    </source>
</evidence>
<evidence type="ECO:0000256" key="4">
    <source>
        <dbReference type="ARBA" id="ARBA00022989"/>
    </source>
</evidence>
<evidence type="ECO:0000313" key="8">
    <source>
        <dbReference type="EMBL" id="KAF6211829.1"/>
    </source>
</evidence>
<accession>A0A8S9XTE3</accession>
<comment type="similarity">
    <text evidence="2">Belongs to the G-protein coupled receptor 1 family.</text>
</comment>
<dbReference type="PRINTS" id="PR00237">
    <property type="entry name" value="GPCRRHODOPSN"/>
</dbReference>
<name>A0A8S9XTE3_APOLU</name>
<dbReference type="PANTHER" id="PTHR46641">
    <property type="entry name" value="FMRFAMIDE RECEPTOR-RELATED"/>
    <property type="match status" value="1"/>
</dbReference>
<dbReference type="PANTHER" id="PTHR46641:SF2">
    <property type="entry name" value="FMRFAMIDE RECEPTOR"/>
    <property type="match status" value="1"/>
</dbReference>
<reference evidence="8" key="1">
    <citation type="journal article" date="2021" name="Mol. Ecol. Resour.">
        <title>Apolygus lucorum genome provides insights into omnivorousness and mesophyll feeding.</title>
        <authorList>
            <person name="Liu Y."/>
            <person name="Liu H."/>
            <person name="Wang H."/>
            <person name="Huang T."/>
            <person name="Liu B."/>
            <person name="Yang B."/>
            <person name="Yin L."/>
            <person name="Li B."/>
            <person name="Zhang Y."/>
            <person name="Zhang S."/>
            <person name="Jiang F."/>
            <person name="Zhang X."/>
            <person name="Ren Y."/>
            <person name="Wang B."/>
            <person name="Wang S."/>
            <person name="Lu Y."/>
            <person name="Wu K."/>
            <person name="Fan W."/>
            <person name="Wang G."/>
        </authorList>
    </citation>
    <scope>NUCLEOTIDE SEQUENCE</scope>
    <source>
        <strain evidence="8">12Hb</strain>
    </source>
</reference>
<comment type="caution">
    <text evidence="8">The sequence shown here is derived from an EMBL/GenBank/DDBJ whole genome shotgun (WGS) entry which is preliminary data.</text>
</comment>
<dbReference type="GO" id="GO:0004930">
    <property type="term" value="F:G protein-coupled receptor activity"/>
    <property type="evidence" value="ECO:0007669"/>
    <property type="project" value="InterPro"/>
</dbReference>
<keyword evidence="9" id="KW-1185">Reference proteome</keyword>
<feature type="domain" description="G-protein coupled receptors family 1 profile" evidence="7">
    <location>
        <begin position="36"/>
        <end position="280"/>
    </location>
</feature>
<feature type="transmembrane region" description="Helical" evidence="6">
    <location>
        <begin position="64"/>
        <end position="83"/>
    </location>
</feature>
<dbReference type="InterPro" id="IPR000276">
    <property type="entry name" value="GPCR_Rhodpsn"/>
</dbReference>
<keyword evidence="5 6" id="KW-0472">Membrane</keyword>
<dbReference type="EMBL" id="WIXP02000004">
    <property type="protein sequence ID" value="KAF6211829.1"/>
    <property type="molecule type" value="Genomic_DNA"/>
</dbReference>
<dbReference type="GO" id="GO:0016020">
    <property type="term" value="C:membrane"/>
    <property type="evidence" value="ECO:0007669"/>
    <property type="project" value="UniProtKB-SubCell"/>
</dbReference>
<dbReference type="AlphaFoldDB" id="A0A8S9XTE3"/>
<dbReference type="CDD" id="cd14978">
    <property type="entry name" value="7tmA_FMRFamide_R-like"/>
    <property type="match status" value="1"/>
</dbReference>
<dbReference type="InterPro" id="IPR017452">
    <property type="entry name" value="GPCR_Rhodpsn_7TM"/>
</dbReference>
<gene>
    <name evidence="8" type="ORF">GE061_012344</name>
</gene>
<evidence type="ECO:0000313" key="9">
    <source>
        <dbReference type="Proteomes" id="UP000466442"/>
    </source>
</evidence>
<dbReference type="OrthoDB" id="10011262at2759"/>
<evidence type="ECO:0000259" key="7">
    <source>
        <dbReference type="PROSITE" id="PS50262"/>
    </source>
</evidence>
<proteinExistence type="inferred from homology"/>
<protein>
    <recommendedName>
        <fullName evidence="7">G-protein coupled receptors family 1 profile domain-containing protein</fullName>
    </recommendedName>
</protein>
<keyword evidence="4 6" id="KW-1133">Transmembrane helix</keyword>
<feature type="transmembrane region" description="Helical" evidence="6">
    <location>
        <begin position="162"/>
        <end position="179"/>
    </location>
</feature>
<feature type="transmembrane region" description="Helical" evidence="6">
    <location>
        <begin position="218"/>
        <end position="246"/>
    </location>
</feature>
<comment type="subcellular location">
    <subcellularLocation>
        <location evidence="1">Membrane</location>
    </subcellularLocation>
</comment>
<dbReference type="InterPro" id="IPR052954">
    <property type="entry name" value="GPCR-Ligand_Int"/>
</dbReference>
<keyword evidence="3 6" id="KW-0812">Transmembrane</keyword>
<evidence type="ECO:0000256" key="2">
    <source>
        <dbReference type="ARBA" id="ARBA00010663"/>
    </source>
</evidence>
<evidence type="ECO:0000256" key="1">
    <source>
        <dbReference type="ARBA" id="ARBA00004370"/>
    </source>
</evidence>
<dbReference type="Pfam" id="PF00001">
    <property type="entry name" value="7tm_1"/>
    <property type="match status" value="1"/>
</dbReference>
<evidence type="ECO:0000256" key="6">
    <source>
        <dbReference type="SAM" id="Phobius"/>
    </source>
</evidence>
<dbReference type="Proteomes" id="UP000466442">
    <property type="component" value="Unassembled WGS sequence"/>
</dbReference>